<reference evidence="9" key="1">
    <citation type="submission" date="2021-01" db="EMBL/GenBank/DDBJ databases">
        <authorList>
            <person name="Corre E."/>
            <person name="Pelletier E."/>
            <person name="Niang G."/>
            <person name="Scheremetjew M."/>
            <person name="Finn R."/>
            <person name="Kale V."/>
            <person name="Holt S."/>
            <person name="Cochrane G."/>
            <person name="Meng A."/>
            <person name="Brown T."/>
            <person name="Cohen L."/>
        </authorList>
    </citation>
    <scope>NUCLEOTIDE SEQUENCE</scope>
    <source>
        <strain evidence="9">CCMP127</strain>
    </source>
</reference>
<evidence type="ECO:0000259" key="8">
    <source>
        <dbReference type="PROSITE" id="PS50089"/>
    </source>
</evidence>
<dbReference type="CDD" id="cd16448">
    <property type="entry name" value="RING-H2"/>
    <property type="match status" value="1"/>
</dbReference>
<accession>A0A7S3LB99</accession>
<dbReference type="InterPro" id="IPR001841">
    <property type="entry name" value="Znf_RING"/>
</dbReference>
<evidence type="ECO:0000256" key="3">
    <source>
        <dbReference type="ARBA" id="ARBA00022771"/>
    </source>
</evidence>
<feature type="region of interest" description="Disordered" evidence="7">
    <location>
        <begin position="402"/>
        <end position="434"/>
    </location>
</feature>
<dbReference type="InterPro" id="IPR013083">
    <property type="entry name" value="Znf_RING/FYVE/PHD"/>
</dbReference>
<protein>
    <recommendedName>
        <fullName evidence="8">RING-type domain-containing protein</fullName>
    </recommendedName>
</protein>
<dbReference type="PANTHER" id="PTHR45969">
    <property type="entry name" value="RING ZINC FINGER PROTEIN-RELATED"/>
    <property type="match status" value="1"/>
</dbReference>
<dbReference type="GO" id="GO:0008270">
    <property type="term" value="F:zinc ion binding"/>
    <property type="evidence" value="ECO:0007669"/>
    <property type="project" value="UniProtKB-KW"/>
</dbReference>
<feature type="domain" description="RING-type" evidence="8">
    <location>
        <begin position="259"/>
        <end position="311"/>
    </location>
</feature>
<dbReference type="SMART" id="SM00184">
    <property type="entry name" value="RING"/>
    <property type="match status" value="1"/>
</dbReference>
<name>A0A7S3LB99_9STRA</name>
<keyword evidence="2" id="KW-0479">Metal-binding</keyword>
<gene>
    <name evidence="9" type="ORF">ACOF00016_LOCUS13741</name>
</gene>
<proteinExistence type="predicted"/>
<evidence type="ECO:0000256" key="7">
    <source>
        <dbReference type="SAM" id="MobiDB-lite"/>
    </source>
</evidence>
<dbReference type="PROSITE" id="PS50089">
    <property type="entry name" value="ZF_RING_2"/>
    <property type="match status" value="1"/>
</dbReference>
<dbReference type="GO" id="GO:0016567">
    <property type="term" value="P:protein ubiquitination"/>
    <property type="evidence" value="ECO:0007669"/>
    <property type="project" value="TreeGrafter"/>
</dbReference>
<evidence type="ECO:0000256" key="6">
    <source>
        <dbReference type="PROSITE-ProRule" id="PRU00175"/>
    </source>
</evidence>
<dbReference type="Pfam" id="PF12678">
    <property type="entry name" value="zf-rbx1"/>
    <property type="match status" value="1"/>
</dbReference>
<dbReference type="GO" id="GO:0061630">
    <property type="term" value="F:ubiquitin protein ligase activity"/>
    <property type="evidence" value="ECO:0007669"/>
    <property type="project" value="TreeGrafter"/>
</dbReference>
<dbReference type="Gene3D" id="3.30.40.10">
    <property type="entry name" value="Zinc/RING finger domain, C3HC4 (zinc finger)"/>
    <property type="match status" value="1"/>
</dbReference>
<evidence type="ECO:0000256" key="1">
    <source>
        <dbReference type="ARBA" id="ARBA00004906"/>
    </source>
</evidence>
<keyword evidence="5" id="KW-0862">Zinc</keyword>
<evidence type="ECO:0000256" key="2">
    <source>
        <dbReference type="ARBA" id="ARBA00022723"/>
    </source>
</evidence>
<dbReference type="EMBL" id="HBIM01017855">
    <property type="protein sequence ID" value="CAE0416726.1"/>
    <property type="molecule type" value="Transcribed_RNA"/>
</dbReference>
<sequence>MRPTTITSNPTIQEIIAQINNEWGPCISLYVHGSSVFLEDVVTPKDIDLLAIVDDGVDDNRLKQDIQCDSSDSQFQHGPYEVTVYTKSVWFAKLAAMDLTMITCAYLPRRFVLQEFKDPKMQQMTWKDPASRLELVQSIWSYAEYTWKKARRVLDRWRDPYKSSKNVYFVFRLLELGCQLLLHDKIVDFQAANPWYFEIQKLYQNYNIQSGDFELVEAALARSYEQEIARFQELALQRNTPTLEERKDNSKGNRGKETCSICLYPCDSYKSEQSDTETVCTLLCGHTFHLHCMTEWIRRETSRKTTCPLCRQGFSTKTNRKSSVVQQELDRQGIQEREFTGYPATIVVQHRNDPNSVQVTVRCEYESRDRADGSDDDSLTRGVNEESEYQFFMDGTKPSFGGKRTLLWKGNQRSSRKQRHGKGEKRSHRQKKRWALKEAMRIEMREVDERM</sequence>
<dbReference type="PANTHER" id="PTHR45969:SF69">
    <property type="entry name" value="FINGER DOMAIN PROTEIN, PUTATIVE (AFU_ORTHOLOGUE AFUA_3G12190)-RELATED"/>
    <property type="match status" value="1"/>
</dbReference>
<dbReference type="SUPFAM" id="SSF57850">
    <property type="entry name" value="RING/U-box"/>
    <property type="match status" value="1"/>
</dbReference>
<dbReference type="InterPro" id="IPR024766">
    <property type="entry name" value="Znf_RING_H2"/>
</dbReference>
<dbReference type="AlphaFoldDB" id="A0A7S3LB99"/>
<feature type="compositionally biased region" description="Basic residues" evidence="7">
    <location>
        <begin position="414"/>
        <end position="434"/>
    </location>
</feature>
<evidence type="ECO:0000256" key="5">
    <source>
        <dbReference type="ARBA" id="ARBA00022833"/>
    </source>
</evidence>
<comment type="pathway">
    <text evidence="1">Protein modification; protein ubiquitination.</text>
</comment>
<organism evidence="9">
    <name type="scientific">Amphora coffeiformis</name>
    <dbReference type="NCBI Taxonomy" id="265554"/>
    <lineage>
        <taxon>Eukaryota</taxon>
        <taxon>Sar</taxon>
        <taxon>Stramenopiles</taxon>
        <taxon>Ochrophyta</taxon>
        <taxon>Bacillariophyta</taxon>
        <taxon>Bacillariophyceae</taxon>
        <taxon>Bacillariophycidae</taxon>
        <taxon>Thalassiophysales</taxon>
        <taxon>Catenulaceae</taxon>
        <taxon>Amphora</taxon>
    </lineage>
</organism>
<evidence type="ECO:0000313" key="9">
    <source>
        <dbReference type="EMBL" id="CAE0416726.1"/>
    </source>
</evidence>
<keyword evidence="3 6" id="KW-0863">Zinc-finger</keyword>
<evidence type="ECO:0000256" key="4">
    <source>
        <dbReference type="ARBA" id="ARBA00022786"/>
    </source>
</evidence>
<keyword evidence="4" id="KW-0833">Ubl conjugation pathway</keyword>